<name>U4LEE9_PYROM</name>
<keyword evidence="2" id="KW-1185">Reference proteome</keyword>
<sequence length="92" mass="10573">MNDYVRGTLLIVTLIICVFMPKCAVNLFDAYNRSRASNTTRGNNPAHMSAPTIFRGHDRDFSVDSKAKTTLRDLYNTFHLKLWLFRSGQFTL</sequence>
<dbReference type="Proteomes" id="UP000018144">
    <property type="component" value="Unassembled WGS sequence"/>
</dbReference>
<organism evidence="1 2">
    <name type="scientific">Pyronema omphalodes (strain CBS 100304)</name>
    <name type="common">Pyronema confluens</name>
    <dbReference type="NCBI Taxonomy" id="1076935"/>
    <lineage>
        <taxon>Eukaryota</taxon>
        <taxon>Fungi</taxon>
        <taxon>Dikarya</taxon>
        <taxon>Ascomycota</taxon>
        <taxon>Pezizomycotina</taxon>
        <taxon>Pezizomycetes</taxon>
        <taxon>Pezizales</taxon>
        <taxon>Pyronemataceae</taxon>
        <taxon>Pyronema</taxon>
    </lineage>
</organism>
<dbReference type="AlphaFoldDB" id="U4LEE9"/>
<evidence type="ECO:0000313" key="2">
    <source>
        <dbReference type="Proteomes" id="UP000018144"/>
    </source>
</evidence>
<proteinExistence type="predicted"/>
<reference evidence="1 2" key="1">
    <citation type="journal article" date="2013" name="PLoS Genet.">
        <title>The genome and development-dependent transcriptomes of Pyronema confluens: a window into fungal evolution.</title>
        <authorList>
            <person name="Traeger S."/>
            <person name="Altegoer F."/>
            <person name="Freitag M."/>
            <person name="Gabaldon T."/>
            <person name="Kempken F."/>
            <person name="Kumar A."/>
            <person name="Marcet-Houben M."/>
            <person name="Poggeler S."/>
            <person name="Stajich J.E."/>
            <person name="Nowrousian M."/>
        </authorList>
    </citation>
    <scope>NUCLEOTIDE SEQUENCE [LARGE SCALE GENOMIC DNA]</scope>
    <source>
        <strain evidence="2">CBS 100304</strain>
        <tissue evidence="1">Vegetative mycelium</tissue>
    </source>
</reference>
<dbReference type="EMBL" id="HF935393">
    <property type="protein sequence ID" value="CCX29912.1"/>
    <property type="molecule type" value="Genomic_DNA"/>
</dbReference>
<evidence type="ECO:0000313" key="1">
    <source>
        <dbReference type="EMBL" id="CCX29912.1"/>
    </source>
</evidence>
<accession>U4LEE9</accession>
<gene>
    <name evidence="1" type="ORF">PCON_07709</name>
</gene>
<protein>
    <submittedName>
        <fullName evidence="1">Uncharacterized protein</fullName>
    </submittedName>
</protein>